<protein>
    <submittedName>
        <fullName evidence="9">MFS general substrate transporter</fullName>
    </submittedName>
</protein>
<dbReference type="PANTHER" id="PTHR23501">
    <property type="entry name" value="MAJOR FACILITATOR SUPERFAMILY"/>
    <property type="match status" value="1"/>
</dbReference>
<evidence type="ECO:0000256" key="7">
    <source>
        <dbReference type="SAM" id="MobiDB-lite"/>
    </source>
</evidence>
<feature type="transmembrane region" description="Helical" evidence="8">
    <location>
        <begin position="93"/>
        <end position="113"/>
    </location>
</feature>
<evidence type="ECO:0000256" key="4">
    <source>
        <dbReference type="ARBA" id="ARBA00022989"/>
    </source>
</evidence>
<evidence type="ECO:0000313" key="10">
    <source>
        <dbReference type="Proteomes" id="UP000054144"/>
    </source>
</evidence>
<feature type="region of interest" description="Disordered" evidence="7">
    <location>
        <begin position="541"/>
        <end position="564"/>
    </location>
</feature>
<feature type="transmembrane region" description="Helical" evidence="8">
    <location>
        <begin position="125"/>
        <end position="145"/>
    </location>
</feature>
<comment type="subcellular location">
    <subcellularLocation>
        <location evidence="1">Endomembrane system</location>
        <topology evidence="1">Multi-pass membrane protein</topology>
    </subcellularLocation>
</comment>
<keyword evidence="10" id="KW-1185">Reference proteome</keyword>
<feature type="transmembrane region" description="Helical" evidence="8">
    <location>
        <begin position="354"/>
        <end position="372"/>
    </location>
</feature>
<evidence type="ECO:0000313" key="9">
    <source>
        <dbReference type="EMBL" id="KIY46873.1"/>
    </source>
</evidence>
<dbReference type="GO" id="GO:0005886">
    <property type="term" value="C:plasma membrane"/>
    <property type="evidence" value="ECO:0007669"/>
    <property type="project" value="TreeGrafter"/>
</dbReference>
<feature type="compositionally biased region" description="Basic and acidic residues" evidence="7">
    <location>
        <begin position="554"/>
        <end position="564"/>
    </location>
</feature>
<organism evidence="9 10">
    <name type="scientific">Fistulina hepatica ATCC 64428</name>
    <dbReference type="NCBI Taxonomy" id="1128425"/>
    <lineage>
        <taxon>Eukaryota</taxon>
        <taxon>Fungi</taxon>
        <taxon>Dikarya</taxon>
        <taxon>Basidiomycota</taxon>
        <taxon>Agaricomycotina</taxon>
        <taxon>Agaricomycetes</taxon>
        <taxon>Agaricomycetidae</taxon>
        <taxon>Agaricales</taxon>
        <taxon>Fistulinaceae</taxon>
        <taxon>Fistulina</taxon>
    </lineage>
</organism>
<evidence type="ECO:0000256" key="5">
    <source>
        <dbReference type="ARBA" id="ARBA00023065"/>
    </source>
</evidence>
<keyword evidence="2" id="KW-0813">Transport</keyword>
<feature type="transmembrane region" description="Helical" evidence="8">
    <location>
        <begin position="219"/>
        <end position="240"/>
    </location>
</feature>
<dbReference type="GO" id="GO:0015343">
    <property type="term" value="F:siderophore-iron transmembrane transporter activity"/>
    <property type="evidence" value="ECO:0007669"/>
    <property type="project" value="TreeGrafter"/>
</dbReference>
<dbReference type="GO" id="GO:0005774">
    <property type="term" value="C:vacuolar membrane"/>
    <property type="evidence" value="ECO:0007669"/>
    <property type="project" value="TreeGrafter"/>
</dbReference>
<evidence type="ECO:0000256" key="8">
    <source>
        <dbReference type="SAM" id="Phobius"/>
    </source>
</evidence>
<keyword evidence="6 8" id="KW-0472">Membrane</keyword>
<dbReference type="AlphaFoldDB" id="A0A0D7A7V6"/>
<evidence type="ECO:0000256" key="6">
    <source>
        <dbReference type="ARBA" id="ARBA00023136"/>
    </source>
</evidence>
<proteinExistence type="predicted"/>
<evidence type="ECO:0000256" key="2">
    <source>
        <dbReference type="ARBA" id="ARBA00022448"/>
    </source>
</evidence>
<keyword evidence="5" id="KW-0406">Ion transport</keyword>
<dbReference type="SUPFAM" id="SSF103473">
    <property type="entry name" value="MFS general substrate transporter"/>
    <property type="match status" value="1"/>
</dbReference>
<evidence type="ECO:0000256" key="3">
    <source>
        <dbReference type="ARBA" id="ARBA00022692"/>
    </source>
</evidence>
<reference evidence="9 10" key="1">
    <citation type="journal article" date="2015" name="Fungal Genet. Biol.">
        <title>Evolution of novel wood decay mechanisms in Agaricales revealed by the genome sequences of Fistulina hepatica and Cylindrobasidium torrendii.</title>
        <authorList>
            <person name="Floudas D."/>
            <person name="Held B.W."/>
            <person name="Riley R."/>
            <person name="Nagy L.G."/>
            <person name="Koehler G."/>
            <person name="Ransdell A.S."/>
            <person name="Younus H."/>
            <person name="Chow J."/>
            <person name="Chiniquy J."/>
            <person name="Lipzen A."/>
            <person name="Tritt A."/>
            <person name="Sun H."/>
            <person name="Haridas S."/>
            <person name="LaButti K."/>
            <person name="Ohm R.A."/>
            <person name="Kues U."/>
            <person name="Blanchette R.A."/>
            <person name="Grigoriev I.V."/>
            <person name="Minto R.E."/>
            <person name="Hibbett D.S."/>
        </authorList>
    </citation>
    <scope>NUCLEOTIDE SEQUENCE [LARGE SCALE GENOMIC DNA]</scope>
    <source>
        <strain evidence="9 10">ATCC 64428</strain>
    </source>
</reference>
<feature type="transmembrane region" description="Helical" evidence="8">
    <location>
        <begin position="67"/>
        <end position="87"/>
    </location>
</feature>
<dbReference type="GO" id="GO:0005768">
    <property type="term" value="C:endosome"/>
    <property type="evidence" value="ECO:0007669"/>
    <property type="project" value="TreeGrafter"/>
</dbReference>
<dbReference type="PANTHER" id="PTHR23501:SF92">
    <property type="entry name" value="GLUTATHIONE EXCHANGER 1-RELATED"/>
    <property type="match status" value="1"/>
</dbReference>
<feature type="transmembrane region" description="Helical" evidence="8">
    <location>
        <begin position="329"/>
        <end position="347"/>
    </location>
</feature>
<dbReference type="InterPro" id="IPR010573">
    <property type="entry name" value="MFS_Str1/Tri12-like"/>
</dbReference>
<feature type="transmembrane region" description="Helical" evidence="8">
    <location>
        <begin position="512"/>
        <end position="531"/>
    </location>
</feature>
<feature type="transmembrane region" description="Helical" evidence="8">
    <location>
        <begin position="246"/>
        <end position="265"/>
    </location>
</feature>
<dbReference type="InterPro" id="IPR036259">
    <property type="entry name" value="MFS_trans_sf"/>
</dbReference>
<feature type="transmembrane region" description="Helical" evidence="8">
    <location>
        <begin position="286"/>
        <end position="303"/>
    </location>
</feature>
<keyword evidence="4 8" id="KW-1133">Transmembrane helix</keyword>
<dbReference type="Pfam" id="PF06609">
    <property type="entry name" value="TRI12"/>
    <property type="match status" value="1"/>
</dbReference>
<keyword evidence="3 8" id="KW-0812">Transmembrane</keyword>
<dbReference type="Gene3D" id="1.20.1250.20">
    <property type="entry name" value="MFS general substrate transporter like domains"/>
    <property type="match status" value="2"/>
</dbReference>
<sequence>MSWGKGKFSRRFLSRGGYTTNVMHPLGGFVKALLPARVVYTIFGSSARDNHPLVRLIIPTLAKLMDVFGRFEILIVSIVFYLIGTIVEASSNGVRAFSGGAILYQIGYTAVQLPAEVIVGDTTTLRNRVLFSFVPAAPFVINAWISGNVTEAVLAQTTWRWGIGMWALIYFVCAMPLCFTLWYGAYKAELSGTLAPYKTPFQQLGFIDLIKQLFWQLDAIGMILVIAVFALILVPFTIAGSTRDEWATGHIIAMLVIAVCCIPVLPLWQTKAKHPLIPFRLLKDRGVWAALGIAMLLNCSWYLQGEYLYTVLVVAFNMSIDAATRLTNVYSFVSVVVGIGLGFVVRYVRYLKPFIVFGVALFMVAFGLLIRYRGGESTSSHAAVIGAQVVLGFGGYCEKLKKPLYSPFFTLPGGGLFAYPTQASIQAGAKHEHLAIITSLYLASYQIGSALGSSISGAIWTNVLPGQLEERLNDATLAAEVYESPLTVGVSYAMDTPERQAIVSAYKYAQRLLCITGICLCIPLLMFSLLLRNPRLTDSQSLPEAEASDTESVASDKKSATGAV</sequence>
<gene>
    <name evidence="9" type="ORF">FISHEDRAFT_66276</name>
</gene>
<evidence type="ECO:0000256" key="1">
    <source>
        <dbReference type="ARBA" id="ARBA00004127"/>
    </source>
</evidence>
<dbReference type="Proteomes" id="UP000054144">
    <property type="component" value="Unassembled WGS sequence"/>
</dbReference>
<name>A0A0D7A7V6_9AGAR</name>
<dbReference type="OrthoDB" id="2241241at2759"/>
<feature type="transmembrane region" description="Helical" evidence="8">
    <location>
        <begin position="165"/>
        <end position="185"/>
    </location>
</feature>
<dbReference type="EMBL" id="KN882021">
    <property type="protein sequence ID" value="KIY46873.1"/>
    <property type="molecule type" value="Genomic_DNA"/>
</dbReference>
<accession>A0A0D7A7V6</accession>